<sequence length="185" mass="21952">MSLKKLISTKKTVFSVEDLSKILNINNRDYLRVLLSRMFKRKEIMRIRRGMYAYTDEYNQFELANKLKRPSYVSFERILYDNNIIFQDSSNKITSMANNSYVEKIDRVSFHYYKIKNDILYDPTGILIEKGARVASIERAICDTIYLSKNYYFDNLNGINKEKLLSISQIYNKRTKQEVKKICST</sequence>
<evidence type="ECO:0000259" key="1">
    <source>
        <dbReference type="Pfam" id="PF13338"/>
    </source>
</evidence>
<comment type="caution">
    <text evidence="2">The sequence shown here is derived from an EMBL/GenBank/DDBJ whole genome shotgun (WGS) entry which is preliminary data.</text>
</comment>
<dbReference type="Pfam" id="PF13338">
    <property type="entry name" value="AbiEi_4"/>
    <property type="match status" value="1"/>
</dbReference>
<reference evidence="3" key="1">
    <citation type="submission" date="2017-09" db="EMBL/GenBank/DDBJ databases">
        <title>Depth-based differentiation of microbial function through sediment-hosted aquifers and enrichment of novel symbionts in the deep terrestrial subsurface.</title>
        <authorList>
            <person name="Probst A.J."/>
            <person name="Ladd B."/>
            <person name="Jarett J.K."/>
            <person name="Geller-Mcgrath D.E."/>
            <person name="Sieber C.M.K."/>
            <person name="Emerson J.B."/>
            <person name="Anantharaman K."/>
            <person name="Thomas B.C."/>
            <person name="Malmstrom R."/>
            <person name="Stieglmeier M."/>
            <person name="Klingl A."/>
            <person name="Woyke T."/>
            <person name="Ryan C.M."/>
            <person name="Banfield J.F."/>
        </authorList>
    </citation>
    <scope>NUCLEOTIDE SEQUENCE [LARGE SCALE GENOMIC DNA]</scope>
</reference>
<dbReference type="Proteomes" id="UP000231383">
    <property type="component" value="Unassembled WGS sequence"/>
</dbReference>
<name>A0A2M8EX89_9BACT</name>
<dbReference type="AlphaFoldDB" id="A0A2M8EX89"/>
<dbReference type="EMBL" id="PFSC01000140">
    <property type="protein sequence ID" value="PJC30475.1"/>
    <property type="molecule type" value="Genomic_DNA"/>
</dbReference>
<organism evidence="2 3">
    <name type="scientific">Candidatus Roizmanbacteria bacterium CG_4_9_14_0_2_um_filter_39_13</name>
    <dbReference type="NCBI Taxonomy" id="1974839"/>
    <lineage>
        <taxon>Bacteria</taxon>
        <taxon>Candidatus Roizmaniibacteriota</taxon>
    </lineage>
</organism>
<proteinExistence type="predicted"/>
<evidence type="ECO:0000313" key="3">
    <source>
        <dbReference type="Proteomes" id="UP000231383"/>
    </source>
</evidence>
<accession>A0A2M8EX89</accession>
<gene>
    <name evidence="2" type="ORF">CO051_05475</name>
</gene>
<dbReference type="InterPro" id="IPR025159">
    <property type="entry name" value="AbiEi_N"/>
</dbReference>
<protein>
    <recommendedName>
        <fullName evidence="1">AbiEi antitoxin N-terminal domain-containing protein</fullName>
    </recommendedName>
</protein>
<feature type="domain" description="AbiEi antitoxin N-terminal" evidence="1">
    <location>
        <begin position="3"/>
        <end position="55"/>
    </location>
</feature>
<evidence type="ECO:0000313" key="2">
    <source>
        <dbReference type="EMBL" id="PJC30475.1"/>
    </source>
</evidence>